<reference evidence="1 2" key="2">
    <citation type="submission" date="2018-11" db="EMBL/GenBank/DDBJ databases">
        <authorList>
            <consortium name="Pathogen Informatics"/>
        </authorList>
    </citation>
    <scope>NUCLEOTIDE SEQUENCE [LARGE SCALE GENOMIC DNA]</scope>
    <source>
        <strain evidence="1 2">Egypt</strain>
    </source>
</reference>
<name>A0A183AUV7_9TREM</name>
<gene>
    <name evidence="1" type="ORF">ECPE_LOCUS10742</name>
</gene>
<organism evidence="3">
    <name type="scientific">Echinostoma caproni</name>
    <dbReference type="NCBI Taxonomy" id="27848"/>
    <lineage>
        <taxon>Eukaryota</taxon>
        <taxon>Metazoa</taxon>
        <taxon>Spiralia</taxon>
        <taxon>Lophotrochozoa</taxon>
        <taxon>Platyhelminthes</taxon>
        <taxon>Trematoda</taxon>
        <taxon>Digenea</taxon>
        <taxon>Plagiorchiida</taxon>
        <taxon>Echinostomata</taxon>
        <taxon>Echinostomatoidea</taxon>
        <taxon>Echinostomatidae</taxon>
        <taxon>Echinostoma</taxon>
    </lineage>
</organism>
<dbReference type="AlphaFoldDB" id="A0A183AUV7"/>
<dbReference type="InterPro" id="IPR026832">
    <property type="entry name" value="Asteroid"/>
</dbReference>
<proteinExistence type="predicted"/>
<protein>
    <submittedName>
        <fullName evidence="3">Anaphase-promoting complex subunit 1</fullName>
    </submittedName>
</protein>
<dbReference type="EMBL" id="UZAN01049594">
    <property type="protein sequence ID" value="VDP87549.1"/>
    <property type="molecule type" value="Genomic_DNA"/>
</dbReference>
<keyword evidence="2" id="KW-1185">Reference proteome</keyword>
<sequence>MKRCQLDPVFVFSADCEFRGQQFIFRVEKARRKISSTSLLAKLKATMHLFQLDLVLEEDAFVDLLNLEHYVHLRSPFCRKRSCAALAAALNCPLLSESVEYLVLCASAPSRQFNGFNFIPLSYANFETEERMRHRCSATRSSKNPPCSDATTDQCLFLHAHRFAPERTSIGQVHEFYRPLLFLLLGSDSIPRITLPSQVYQIMNTTSGDYKTRRWFTICNWLAKYTSNVSMEPINRIINTYNQDLRLTVQSKLSDSVQTYIPSPSVASRLVSLLSNTTISETWRSRISEFLKKDIPIRPNPSQGRGPVLYQLLRGSDFGTELDFTSDWSSDLTQAFTQSALLAKCITPVYVSPDILLPSYIGLPEDDRSVYEASLPLRLIHYRILLGLKHKLPDPDKSLDPHICVNEILSVSPNLLSRSVQVTPLYVCSRSVQIDIFLHQFLGLKLPQDVNRYSPLANLAIALAIWHCHSEPESSFSLTLVESPIALAILVCAVATWFNYQCTDLDESVLVQCYQAVGDTAENQATTSAGMAVLPTDIPPAYRLEFVHAYNSIQLVYASFRSLLTLLTKLVSVQNTSTLPSFTQTWIIFPSGRLVHWIASCLDNVDRSARRYQAMRFWMPRLLYRSKNISASISAQMLCSMSQEFTKLLDLACSVLLDPVLNSSVQFTLRSIPPMDYSNLFTPGTNDPPVIRPVDSLEKPEQPKRFDKQQRKEISQSLNSIPSAATKSVLFNSKSNSFNKAKQGKPLKGAVGFKRSTGYAARLQERLLNCEKENKMEYM</sequence>
<dbReference type="PANTHER" id="PTHR15665">
    <property type="entry name" value="ASTEROID PROTEIN"/>
    <property type="match status" value="1"/>
</dbReference>
<reference evidence="3" key="1">
    <citation type="submission" date="2016-06" db="UniProtKB">
        <authorList>
            <consortium name="WormBaseParasite"/>
        </authorList>
    </citation>
    <scope>IDENTIFICATION</scope>
</reference>
<evidence type="ECO:0000313" key="1">
    <source>
        <dbReference type="EMBL" id="VDP87549.1"/>
    </source>
</evidence>
<evidence type="ECO:0000313" key="3">
    <source>
        <dbReference type="WBParaSite" id="ECPE_0001077501-mRNA-1"/>
    </source>
</evidence>
<dbReference type="Proteomes" id="UP000272942">
    <property type="component" value="Unassembled WGS sequence"/>
</dbReference>
<evidence type="ECO:0000313" key="2">
    <source>
        <dbReference type="Proteomes" id="UP000272942"/>
    </source>
</evidence>
<dbReference type="OrthoDB" id="25987at2759"/>
<dbReference type="WBParaSite" id="ECPE_0001077501-mRNA-1">
    <property type="protein sequence ID" value="ECPE_0001077501-mRNA-1"/>
    <property type="gene ID" value="ECPE_0001077501"/>
</dbReference>
<dbReference type="PANTHER" id="PTHR15665:SF1">
    <property type="entry name" value="PROTEIN ASTEROID HOMOLOG 1"/>
    <property type="match status" value="1"/>
</dbReference>
<accession>A0A183AUV7</accession>